<dbReference type="EMBL" id="JAFIQS020000009">
    <property type="protein sequence ID" value="KAH9477394.1"/>
    <property type="molecule type" value="Genomic_DNA"/>
</dbReference>
<organism evidence="1 2">
    <name type="scientific">Psilocybe cubensis</name>
    <name type="common">Psychedelic mushroom</name>
    <name type="synonym">Stropharia cubensis</name>
    <dbReference type="NCBI Taxonomy" id="181762"/>
    <lineage>
        <taxon>Eukaryota</taxon>
        <taxon>Fungi</taxon>
        <taxon>Dikarya</taxon>
        <taxon>Basidiomycota</taxon>
        <taxon>Agaricomycotina</taxon>
        <taxon>Agaricomycetes</taxon>
        <taxon>Agaricomycetidae</taxon>
        <taxon>Agaricales</taxon>
        <taxon>Agaricineae</taxon>
        <taxon>Strophariaceae</taxon>
        <taxon>Psilocybe</taxon>
    </lineage>
</organism>
<protein>
    <submittedName>
        <fullName evidence="1">Aldo-keto reductase str7</fullName>
    </submittedName>
</protein>
<name>A0ACB8GQT0_PSICU</name>
<evidence type="ECO:0000313" key="1">
    <source>
        <dbReference type="EMBL" id="KAH9477394.1"/>
    </source>
</evidence>
<reference evidence="1" key="1">
    <citation type="submission" date="2021-10" db="EMBL/GenBank/DDBJ databases">
        <title>Psilocybe cubensis genome.</title>
        <authorList>
            <person name="Mckernan K.J."/>
            <person name="Crawford S."/>
            <person name="Trippe A."/>
            <person name="Kane L.T."/>
            <person name="Mclaughlin S."/>
        </authorList>
    </citation>
    <scope>NUCLEOTIDE SEQUENCE</scope>
    <source>
        <strain evidence="1">MGC-MH-2018</strain>
    </source>
</reference>
<dbReference type="Proteomes" id="UP000664032">
    <property type="component" value="Unassembled WGS sequence"/>
</dbReference>
<evidence type="ECO:0000313" key="2">
    <source>
        <dbReference type="Proteomes" id="UP000664032"/>
    </source>
</evidence>
<sequence>MSLPTRKIGNDDVTAMGFGLMGMSAFYGPIDSDEDRFKVLDAAFDAGCTNWDSANIYGDSEVLLGKWFKRTGKRKDLFIATKFGFTLQGPNNKPEYIRECCDSSLKKMGIETIDLYYCHRVDENIPIEDTVGHMAQLVKEGKVRYLGLSEVSGDTLRRAHAVHPISAVQIEYSPFCLDMELQTTGLKAACDELGVAIVAYSPLGRGLLTGTYKSNADIPADDFRKTVPKFSDKNFPNLLKLVACMENIGKKHKATAGQVCLAWILAQGNNIIPIPGTKRVKYLKENLESLNVKLSPEEIAEIRKTAEEADKHHLDRYPAEMMTALFANTVVIF</sequence>
<gene>
    <name evidence="1" type="ORF">JR316_0009605</name>
</gene>
<keyword evidence="2" id="KW-1185">Reference proteome</keyword>
<accession>A0ACB8GQT0</accession>
<comment type="caution">
    <text evidence="1">The sequence shown here is derived from an EMBL/GenBank/DDBJ whole genome shotgun (WGS) entry which is preliminary data.</text>
</comment>
<proteinExistence type="predicted"/>